<dbReference type="InterPro" id="IPR051783">
    <property type="entry name" value="NAD(P)-dependent_oxidoreduct"/>
</dbReference>
<dbReference type="AlphaFoldDB" id="A0A972FVU1"/>
<dbReference type="PANTHER" id="PTHR48079">
    <property type="entry name" value="PROTEIN YEEZ"/>
    <property type="match status" value="1"/>
</dbReference>
<dbReference type="GO" id="GO:0005737">
    <property type="term" value="C:cytoplasm"/>
    <property type="evidence" value="ECO:0007669"/>
    <property type="project" value="TreeGrafter"/>
</dbReference>
<evidence type="ECO:0000259" key="1">
    <source>
        <dbReference type="Pfam" id="PF01370"/>
    </source>
</evidence>
<protein>
    <submittedName>
        <fullName evidence="2">NAD-dependent epimerase/dehydratase family protein</fullName>
    </submittedName>
</protein>
<keyword evidence="3" id="KW-1185">Reference proteome</keyword>
<evidence type="ECO:0000313" key="3">
    <source>
        <dbReference type="Proteomes" id="UP000712080"/>
    </source>
</evidence>
<name>A0A972FVU1_9FLAO</name>
<organism evidence="2 3">
    <name type="scientific">Flavobacterium silvaticum</name>
    <dbReference type="NCBI Taxonomy" id="1852020"/>
    <lineage>
        <taxon>Bacteria</taxon>
        <taxon>Pseudomonadati</taxon>
        <taxon>Bacteroidota</taxon>
        <taxon>Flavobacteriia</taxon>
        <taxon>Flavobacteriales</taxon>
        <taxon>Flavobacteriaceae</taxon>
        <taxon>Flavobacterium</taxon>
    </lineage>
</organism>
<dbReference type="Gene3D" id="3.40.50.720">
    <property type="entry name" value="NAD(P)-binding Rossmann-like Domain"/>
    <property type="match status" value="1"/>
</dbReference>
<dbReference type="InterPro" id="IPR036291">
    <property type="entry name" value="NAD(P)-bd_dom_sf"/>
</dbReference>
<gene>
    <name evidence="2" type="ORF">G6047_10950</name>
</gene>
<accession>A0A972FVU1</accession>
<dbReference type="Pfam" id="PF01370">
    <property type="entry name" value="Epimerase"/>
    <property type="match status" value="1"/>
</dbReference>
<feature type="domain" description="NAD-dependent epimerase/dehydratase" evidence="1">
    <location>
        <begin position="3"/>
        <end position="236"/>
    </location>
</feature>
<comment type="caution">
    <text evidence="2">The sequence shown here is derived from an EMBL/GenBank/DDBJ whole genome shotgun (WGS) entry which is preliminary data.</text>
</comment>
<proteinExistence type="predicted"/>
<dbReference type="EMBL" id="JAAMPU010000106">
    <property type="protein sequence ID" value="NMH28550.1"/>
    <property type="molecule type" value="Genomic_DNA"/>
</dbReference>
<dbReference type="SUPFAM" id="SSF51735">
    <property type="entry name" value="NAD(P)-binding Rossmann-fold domains"/>
    <property type="match status" value="1"/>
</dbReference>
<reference evidence="2" key="1">
    <citation type="submission" date="2020-02" db="EMBL/GenBank/DDBJ databases">
        <title>Flavobacterium sp. genome.</title>
        <authorList>
            <person name="Jung H.S."/>
            <person name="Baek J.H."/>
            <person name="Jeon C.O."/>
        </authorList>
    </citation>
    <scope>NUCLEOTIDE SEQUENCE</scope>
    <source>
        <strain evidence="2">SE-s28</strain>
    </source>
</reference>
<dbReference type="InterPro" id="IPR001509">
    <property type="entry name" value="Epimerase_deHydtase"/>
</dbReference>
<dbReference type="RefSeq" id="WP_169527661.1">
    <property type="nucleotide sequence ID" value="NZ_JAAMPU010000106.1"/>
</dbReference>
<evidence type="ECO:0000313" key="2">
    <source>
        <dbReference type="EMBL" id="NMH28550.1"/>
    </source>
</evidence>
<dbReference type="Proteomes" id="UP000712080">
    <property type="component" value="Unassembled WGS sequence"/>
</dbReference>
<dbReference type="PANTHER" id="PTHR48079:SF6">
    <property type="entry name" value="NAD(P)-BINDING DOMAIN-CONTAINING PROTEIN-RELATED"/>
    <property type="match status" value="1"/>
</dbReference>
<dbReference type="GO" id="GO:0004029">
    <property type="term" value="F:aldehyde dehydrogenase (NAD+) activity"/>
    <property type="evidence" value="ECO:0007669"/>
    <property type="project" value="TreeGrafter"/>
</dbReference>
<sequence length="340" mass="38108">MNLITGATGFVGAHLTLHLLENGQSVRALYRHESKKDFTRKLFSLYGKEHLYPKIEWHKADLCDIPALEPAFENVLKVYHCAALVSFDPRDEPAMRKANIEGTANMVNLSLAFGVEKFLHLSSIAALGDPISPETIVDETTEWNPEKEHSDYAISKYGAEMEVWRARQEGLSVLIVAPAVILGPIPDLEKSGQGSAQIFKEIKKEFPFYTNASNGFISVTDVVRLMNELMESGISNERFIAVAEHHNMHWISKKVAAAYRVKAPFIEAGPKLLRAALLFDRFLSVFGKKRKLFSDSIPALLSKSRFSDAKLQSALKTEYTDISTYIEECVRIMDSKPTTL</sequence>